<dbReference type="Gene3D" id="2.40.40.10">
    <property type="entry name" value="RlpA-like domain"/>
    <property type="match status" value="1"/>
</dbReference>
<name>A0A9P5NCR4_GYMJU</name>
<sequence>MHSAIFTCIALVLLLANTSSALTLRRDGHFVDLESRQEVTNARLSFYNAGGSIGSCGVLMSNTAFEWANGAHCFQLIAITANGKTTQAQIVDECPTCPSNGLALTIGLFEFFASTSVGVITGSWVTTNGSSIP</sequence>
<feature type="chain" id="PRO_5040376627" description="Expansin" evidence="2">
    <location>
        <begin position="22"/>
        <end position="133"/>
    </location>
</feature>
<dbReference type="SUPFAM" id="SSF50685">
    <property type="entry name" value="Barwin-like endoglucanases"/>
    <property type="match status" value="1"/>
</dbReference>
<dbReference type="InterPro" id="IPR051477">
    <property type="entry name" value="Expansin_CellWall"/>
</dbReference>
<dbReference type="CDD" id="cd22191">
    <property type="entry name" value="DPBB_RlpA_EXP_N-like"/>
    <property type="match status" value="1"/>
</dbReference>
<comment type="caution">
    <text evidence="3">The sequence shown here is derived from an EMBL/GenBank/DDBJ whole genome shotgun (WGS) entry which is preliminary data.</text>
</comment>
<dbReference type="OrthoDB" id="623670at2759"/>
<protein>
    <recommendedName>
        <fullName evidence="5">Expansin</fullName>
    </recommendedName>
</protein>
<dbReference type="Proteomes" id="UP000724874">
    <property type="component" value="Unassembled WGS sequence"/>
</dbReference>
<reference evidence="3" key="1">
    <citation type="submission" date="2020-11" db="EMBL/GenBank/DDBJ databases">
        <authorList>
            <consortium name="DOE Joint Genome Institute"/>
            <person name="Ahrendt S."/>
            <person name="Riley R."/>
            <person name="Andreopoulos W."/>
            <person name="LaButti K."/>
            <person name="Pangilinan J."/>
            <person name="Ruiz-duenas F.J."/>
            <person name="Barrasa J.M."/>
            <person name="Sanchez-Garcia M."/>
            <person name="Camarero S."/>
            <person name="Miyauchi S."/>
            <person name="Serrano A."/>
            <person name="Linde D."/>
            <person name="Babiker R."/>
            <person name="Drula E."/>
            <person name="Ayuso-Fernandez I."/>
            <person name="Pacheco R."/>
            <person name="Padilla G."/>
            <person name="Ferreira P."/>
            <person name="Barriuso J."/>
            <person name="Kellner H."/>
            <person name="Castanera R."/>
            <person name="Alfaro M."/>
            <person name="Ramirez L."/>
            <person name="Pisabarro A.G."/>
            <person name="Kuo A."/>
            <person name="Tritt A."/>
            <person name="Lipzen A."/>
            <person name="He G."/>
            <person name="Yan M."/>
            <person name="Ng V."/>
            <person name="Cullen D."/>
            <person name="Martin F."/>
            <person name="Rosso M.-N."/>
            <person name="Henrissat B."/>
            <person name="Hibbett D."/>
            <person name="Martinez A.T."/>
            <person name="Grigoriev I.V."/>
        </authorList>
    </citation>
    <scope>NUCLEOTIDE SEQUENCE</scope>
    <source>
        <strain evidence="3">AH 44721</strain>
    </source>
</reference>
<accession>A0A9P5NCR4</accession>
<dbReference type="InterPro" id="IPR036908">
    <property type="entry name" value="RlpA-like_sf"/>
</dbReference>
<dbReference type="PANTHER" id="PTHR31836:SF28">
    <property type="entry name" value="SRCR DOMAIN-CONTAINING PROTEIN-RELATED"/>
    <property type="match status" value="1"/>
</dbReference>
<evidence type="ECO:0000256" key="2">
    <source>
        <dbReference type="SAM" id="SignalP"/>
    </source>
</evidence>
<feature type="signal peptide" evidence="2">
    <location>
        <begin position="1"/>
        <end position="21"/>
    </location>
</feature>
<evidence type="ECO:0008006" key="5">
    <source>
        <dbReference type="Google" id="ProtNLM"/>
    </source>
</evidence>
<keyword evidence="1 2" id="KW-0732">Signal</keyword>
<organism evidence="3 4">
    <name type="scientific">Gymnopilus junonius</name>
    <name type="common">Spectacular rustgill mushroom</name>
    <name type="synonym">Gymnopilus spectabilis subsp. junonius</name>
    <dbReference type="NCBI Taxonomy" id="109634"/>
    <lineage>
        <taxon>Eukaryota</taxon>
        <taxon>Fungi</taxon>
        <taxon>Dikarya</taxon>
        <taxon>Basidiomycota</taxon>
        <taxon>Agaricomycotina</taxon>
        <taxon>Agaricomycetes</taxon>
        <taxon>Agaricomycetidae</taxon>
        <taxon>Agaricales</taxon>
        <taxon>Agaricineae</taxon>
        <taxon>Hymenogastraceae</taxon>
        <taxon>Gymnopilus</taxon>
    </lineage>
</organism>
<evidence type="ECO:0000256" key="1">
    <source>
        <dbReference type="ARBA" id="ARBA00022729"/>
    </source>
</evidence>
<dbReference type="AlphaFoldDB" id="A0A9P5NCR4"/>
<evidence type="ECO:0000313" key="3">
    <source>
        <dbReference type="EMBL" id="KAF8880827.1"/>
    </source>
</evidence>
<keyword evidence="4" id="KW-1185">Reference proteome</keyword>
<proteinExistence type="predicted"/>
<dbReference type="PANTHER" id="PTHR31836">
    <property type="match status" value="1"/>
</dbReference>
<dbReference type="EMBL" id="JADNYJ010000137">
    <property type="protein sequence ID" value="KAF8880827.1"/>
    <property type="molecule type" value="Genomic_DNA"/>
</dbReference>
<gene>
    <name evidence="3" type="ORF">CPB84DRAFT_1792323</name>
</gene>
<evidence type="ECO:0000313" key="4">
    <source>
        <dbReference type="Proteomes" id="UP000724874"/>
    </source>
</evidence>